<name>A0ABM4VDQ4_COFAR</name>
<evidence type="ECO:0000313" key="3">
    <source>
        <dbReference type="RefSeq" id="XP_071935771.1"/>
    </source>
</evidence>
<dbReference type="Proteomes" id="UP001652660">
    <property type="component" value="Chromosome 2e"/>
</dbReference>
<sequence length="144" mass="16691">MQQTEQYEPLNMMARLLRNASSLGCLCFCNLSLRLYRKVLLGHTLNSPTFPPKGRRKSKSDVKERFGAQVLSDHCIIWKRFYHVAWPLCPCQTSSSCVHRFICFGYCIWDWRTSKGDFTKLDFDSYNGPSRGYNQLGSIGYNTE</sequence>
<protein>
    <submittedName>
        <fullName evidence="2 3">Uncharacterized protein isoform X2</fullName>
    </submittedName>
</protein>
<dbReference type="GeneID" id="140012937"/>
<keyword evidence="1" id="KW-1185">Reference proteome</keyword>
<accession>A0ABM4VDQ4</accession>
<reference evidence="2 3" key="1">
    <citation type="submission" date="2025-05" db="UniProtKB">
        <authorList>
            <consortium name="RefSeq"/>
        </authorList>
    </citation>
    <scope>IDENTIFICATION</scope>
    <source>
        <tissue evidence="2 3">Leaves</tissue>
    </source>
</reference>
<evidence type="ECO:0000313" key="1">
    <source>
        <dbReference type="Proteomes" id="UP001652660"/>
    </source>
</evidence>
<proteinExistence type="predicted"/>
<evidence type="ECO:0000313" key="2">
    <source>
        <dbReference type="RefSeq" id="XP_071917665.1"/>
    </source>
</evidence>
<dbReference type="RefSeq" id="XP_071917665.1">
    <property type="nucleotide sequence ID" value="XM_072061564.1"/>
</dbReference>
<gene>
    <name evidence="2" type="primary">LOC140012937</name>
    <name evidence="3" type="synonym">LOC113729717</name>
</gene>
<dbReference type="Proteomes" id="UP001652660">
    <property type="component" value="Chromosome 8e"/>
</dbReference>
<organism evidence="1 2">
    <name type="scientific">Coffea arabica</name>
    <name type="common">Arabian coffee</name>
    <dbReference type="NCBI Taxonomy" id="13443"/>
    <lineage>
        <taxon>Eukaryota</taxon>
        <taxon>Viridiplantae</taxon>
        <taxon>Streptophyta</taxon>
        <taxon>Embryophyta</taxon>
        <taxon>Tracheophyta</taxon>
        <taxon>Spermatophyta</taxon>
        <taxon>Magnoliopsida</taxon>
        <taxon>eudicotyledons</taxon>
        <taxon>Gunneridae</taxon>
        <taxon>Pentapetalae</taxon>
        <taxon>asterids</taxon>
        <taxon>lamiids</taxon>
        <taxon>Gentianales</taxon>
        <taxon>Rubiaceae</taxon>
        <taxon>Ixoroideae</taxon>
        <taxon>Gardenieae complex</taxon>
        <taxon>Bertiereae - Coffeeae clade</taxon>
        <taxon>Coffeeae</taxon>
        <taxon>Coffea</taxon>
    </lineage>
</organism>
<dbReference type="RefSeq" id="XP_071935771.1">
    <property type="nucleotide sequence ID" value="XM_072079670.1"/>
</dbReference>